<accession>A0ABM1E220</accession>
<sequence length="670" mass="76389">MQNEQLSTQVQEYADILCSKQQIPLVTGDAEIDKKIAYATALLNLKFVDEAIKNFTSILKVHPNTASAHHGRGISFARKSLNQDREAAVHAINDFTRAIDLEPKAVDSYERRAEVLSMMAQHYEAVADLDTAIRLKPDDKLAKLFFQRGLEHLFTENFTESELDFRRSLAEEGEQAYVLYYLGVVLQKRGAFRNATRVFDEALQLNPSHLEVLLAQGNSYRELGDVKRSLKAFDQAYSLHPDRWPTVFYRGQTHYSSGQLQLALQDFNRCVELDSQNIKCVYMKGITHSMLGQFYESVKAESNLIVHSQYTTGRLSPEFLKAHYLKETFRYYHRLLDEPLTTVNPDRDFSGEFREKWSKTLPFQFEGAYAEQKGIQPHILDVVVPTFEQLTTPEQTLLCRAALIGQLGQVTADGYMPQERFNIAMGLAAIDISQSLQGLWSSKKSLKIGDKRVTWRDIFNIAVSYRRLAQMEDPVFWLDQFPEKSFNTGFNFNLVFINVFDVHIRVSLSFIRSQRIVFSISTVTTRMRTIAYHAELDYIFLRLSDDIRKTGVHKISDADGLSHLILSLVYYFYNLMPLTKGSSAIAYSVALGLFMSIGREVTSRIPPGKLMQFEAMLSGGQDSFIMVTKLWMKIKKSQSLSSLPLVREHLPTTRKVLEILNVGAAQCPGH</sequence>
<feature type="repeat" description="TPR" evidence="1">
    <location>
        <begin position="210"/>
        <end position="243"/>
    </location>
</feature>
<keyword evidence="1" id="KW-0802">TPR repeat</keyword>
<dbReference type="GeneID" id="106808163"/>
<gene>
    <name evidence="3" type="primary">LOC106808163</name>
</gene>
<dbReference type="Pfam" id="PF13432">
    <property type="entry name" value="TPR_16"/>
    <property type="match status" value="1"/>
</dbReference>
<dbReference type="PROSITE" id="PS50293">
    <property type="entry name" value="TPR_REGION"/>
    <property type="match status" value="1"/>
</dbReference>
<dbReference type="Proteomes" id="UP000695022">
    <property type="component" value="Unplaced"/>
</dbReference>
<evidence type="ECO:0000313" key="2">
    <source>
        <dbReference type="Proteomes" id="UP000695022"/>
    </source>
</evidence>
<dbReference type="RefSeq" id="XP_014666241.1">
    <property type="nucleotide sequence ID" value="XM_014810755.1"/>
</dbReference>
<feature type="repeat" description="TPR" evidence="1">
    <location>
        <begin position="176"/>
        <end position="209"/>
    </location>
</feature>
<dbReference type="Gene3D" id="1.25.40.10">
    <property type="entry name" value="Tetratricopeptide repeat domain"/>
    <property type="match status" value="3"/>
</dbReference>
<protein>
    <submittedName>
        <fullName evidence="3">Tetratricopeptide repeat protein 13-like</fullName>
    </submittedName>
</protein>
<keyword evidence="2" id="KW-1185">Reference proteome</keyword>
<dbReference type="SUPFAM" id="SSF48452">
    <property type="entry name" value="TPR-like"/>
    <property type="match status" value="1"/>
</dbReference>
<organism evidence="2 3">
    <name type="scientific">Priapulus caudatus</name>
    <name type="common">Priapulid worm</name>
    <dbReference type="NCBI Taxonomy" id="37621"/>
    <lineage>
        <taxon>Eukaryota</taxon>
        <taxon>Metazoa</taxon>
        <taxon>Ecdysozoa</taxon>
        <taxon>Scalidophora</taxon>
        <taxon>Priapulida</taxon>
        <taxon>Priapulimorpha</taxon>
        <taxon>Priapulimorphida</taxon>
        <taxon>Priapulidae</taxon>
        <taxon>Priapulus</taxon>
    </lineage>
</organism>
<dbReference type="PROSITE" id="PS50005">
    <property type="entry name" value="TPR"/>
    <property type="match status" value="3"/>
</dbReference>
<dbReference type="PANTHER" id="PTHR44523">
    <property type="entry name" value="TETRATRICOPEPTIDE REPEAT PROTEIN 13"/>
    <property type="match status" value="1"/>
</dbReference>
<reference evidence="3" key="1">
    <citation type="submission" date="2025-08" db="UniProtKB">
        <authorList>
            <consortium name="RefSeq"/>
        </authorList>
    </citation>
    <scope>IDENTIFICATION</scope>
</reference>
<dbReference type="PANTHER" id="PTHR44523:SF1">
    <property type="entry name" value="TETRATRICOPEPTIDE REPEAT PROTEIN 13"/>
    <property type="match status" value="1"/>
</dbReference>
<feature type="repeat" description="TPR" evidence="1">
    <location>
        <begin position="244"/>
        <end position="277"/>
    </location>
</feature>
<name>A0ABM1E220_PRICU</name>
<evidence type="ECO:0000313" key="3">
    <source>
        <dbReference type="RefSeq" id="XP_014666241.1"/>
    </source>
</evidence>
<evidence type="ECO:0000256" key="1">
    <source>
        <dbReference type="PROSITE-ProRule" id="PRU00339"/>
    </source>
</evidence>
<dbReference type="InterPro" id="IPR011990">
    <property type="entry name" value="TPR-like_helical_dom_sf"/>
</dbReference>
<proteinExistence type="predicted"/>
<dbReference type="InterPro" id="IPR019734">
    <property type="entry name" value="TPR_rpt"/>
</dbReference>
<dbReference type="SMART" id="SM00028">
    <property type="entry name" value="TPR"/>
    <property type="match status" value="6"/>
</dbReference>